<name>A0A2P2FZH8_AMYLU</name>
<dbReference type="InterPro" id="IPR006531">
    <property type="entry name" value="Gp5/Vgr_OB"/>
</dbReference>
<evidence type="ECO:0000313" key="2">
    <source>
        <dbReference type="EMBL" id="KFU82141.1"/>
    </source>
</evidence>
<feature type="domain" description="Gp5/Type VI secretion system Vgr protein OB-fold" evidence="1">
    <location>
        <begin position="382"/>
        <end position="455"/>
    </location>
</feature>
<dbReference type="Pfam" id="PF05954">
    <property type="entry name" value="Phage_GPD"/>
    <property type="match status" value="1"/>
</dbReference>
<organism evidence="2 3">
    <name type="scientific">Amycolatopsis lurida NRRL 2430</name>
    <dbReference type="NCBI Taxonomy" id="1460371"/>
    <lineage>
        <taxon>Bacteria</taxon>
        <taxon>Bacillati</taxon>
        <taxon>Actinomycetota</taxon>
        <taxon>Actinomycetes</taxon>
        <taxon>Pseudonocardiales</taxon>
        <taxon>Pseudonocardiaceae</taxon>
        <taxon>Amycolatopsis</taxon>
    </lineage>
</organism>
<comment type="caution">
    <text evidence="2">The sequence shown here is derived from an EMBL/GenBank/DDBJ whole genome shotgun (WGS) entry which is preliminary data.</text>
</comment>
<evidence type="ECO:0000259" key="1">
    <source>
        <dbReference type="Pfam" id="PF04717"/>
    </source>
</evidence>
<gene>
    <name evidence="2" type="ORF">BB31_07335</name>
</gene>
<proteinExistence type="predicted"/>
<protein>
    <submittedName>
        <fullName evidence="2">Type IV secretion protein Rhs</fullName>
    </submittedName>
</protein>
<dbReference type="NCBIfam" id="NF033848">
    <property type="entry name" value="VgrG_rel"/>
    <property type="match status" value="1"/>
</dbReference>
<dbReference type="InterPro" id="IPR047702">
    <property type="entry name" value="VgrG-rel"/>
</dbReference>
<sequence>MANESFANNLVVEVDGGPLPDDVKTLLSYAYVDDSRNLPDMFVLRFRDSGHVVLDKGKFKVGAEIKLKVQTSDPEAPQELLSGEVTAVAIDLDRIGTFTEVRGYDHAHRLFRGRRVAVYPGMSLADVVTKVTQRAGLKAGKIDPVPGVGGRPHTQFSQDNVSDWEFLSRLAESVGAHIAVRGGALNFSLAEKPSAAPATTAKAHTDPLVLEAHRTLVSLRASVTAAEQVPEVEARGWDIETKKAVVAVEKPKNAGTEVEGVDPVTLANKFSSPKYVSADTPRRTQAEAKAAAIALSERLGGACTELDGVAKGNPKLRAGAAVTLTGVGKPFAGKYTLTSTRHLFNAEVGYTTEFAVSGRQERSLYGLVAGGPSTSTWSGVVPAVVSDAKDPAGLGRVKLIFPWLDQNFTSNWARTVHPGAGNGRGALVMSEVGDEVLVGFEHGDFEAPYVLGGLYNGADAVPKFTASPIDGNSGEIAVRGFVSRKGHKLEFAEQDGIVVASGDGKLVVKLDQKNQMIEVTSGKGVTVKARNGVSIDAGAGPLELKGQKVSVKSATEATVEAGSGLKLSGTAGVQVEGATVSVKGQGQAELSASGIVTVRGSVVKIN</sequence>
<dbReference type="Proteomes" id="UP000256220">
    <property type="component" value="Unassembled WGS sequence"/>
</dbReference>
<keyword evidence="3" id="KW-1185">Reference proteome</keyword>
<dbReference type="AlphaFoldDB" id="A0A2P2FZH8"/>
<dbReference type="SUPFAM" id="SSF69279">
    <property type="entry name" value="Phage tail proteins"/>
    <property type="match status" value="1"/>
</dbReference>
<dbReference type="SUPFAM" id="SSF69255">
    <property type="entry name" value="gp5 N-terminal domain-like"/>
    <property type="match status" value="1"/>
</dbReference>
<dbReference type="RefSeq" id="WP_034307367.1">
    <property type="nucleotide sequence ID" value="NZ_JFBM01000004.1"/>
</dbReference>
<reference evidence="2 3" key="1">
    <citation type="journal article" date="2014" name="Genome Announc.">
        <title>Draft Genome Sequence of Amycolatopsis lurida NRRL 2430, Producer of the Glycopeptide Family Antibiotic Ristocetin.</title>
        <authorList>
            <person name="Kwun M.J."/>
            <person name="Hong H.J."/>
        </authorList>
    </citation>
    <scope>NUCLEOTIDE SEQUENCE [LARGE SCALE GENOMIC DNA]</scope>
    <source>
        <strain evidence="2 3">NRRL 2430</strain>
    </source>
</reference>
<dbReference type="InterPro" id="IPR037026">
    <property type="entry name" value="Vgr_OB-fold_dom_sf"/>
</dbReference>
<accession>A0A2P2FZH8</accession>
<dbReference type="Gene3D" id="2.40.50.230">
    <property type="entry name" value="Gp5 N-terminal domain"/>
    <property type="match status" value="1"/>
</dbReference>
<dbReference type="EMBL" id="JFBM01000004">
    <property type="protein sequence ID" value="KFU82141.1"/>
    <property type="molecule type" value="Genomic_DNA"/>
</dbReference>
<evidence type="ECO:0000313" key="3">
    <source>
        <dbReference type="Proteomes" id="UP000256220"/>
    </source>
</evidence>
<dbReference type="Pfam" id="PF04717">
    <property type="entry name" value="Phage_base_V"/>
    <property type="match status" value="1"/>
</dbReference>